<name>A0A1B7N7X6_9AGAM</name>
<dbReference type="STRING" id="1314800.A0A1B7N7X6"/>
<keyword evidence="2" id="KW-1185">Reference proteome</keyword>
<dbReference type="Proteomes" id="UP000092154">
    <property type="component" value="Unassembled WGS sequence"/>
</dbReference>
<dbReference type="InParanoid" id="A0A1B7N7X6"/>
<dbReference type="AlphaFoldDB" id="A0A1B7N7X6"/>
<evidence type="ECO:0000313" key="1">
    <source>
        <dbReference type="EMBL" id="OAX40933.1"/>
    </source>
</evidence>
<reference evidence="1 2" key="1">
    <citation type="submission" date="2016-06" db="EMBL/GenBank/DDBJ databases">
        <title>Comparative genomics of the ectomycorrhizal sister species Rhizopogon vinicolor and Rhizopogon vesiculosus (Basidiomycota: Boletales) reveals a divergence of the mating type B locus.</title>
        <authorList>
            <consortium name="DOE Joint Genome Institute"/>
            <person name="Mujic A.B."/>
            <person name="Kuo A."/>
            <person name="Tritt A."/>
            <person name="Lipzen A."/>
            <person name="Chen C."/>
            <person name="Johnson J."/>
            <person name="Sharma A."/>
            <person name="Barry K."/>
            <person name="Grigoriev I.V."/>
            <person name="Spatafora J.W."/>
        </authorList>
    </citation>
    <scope>NUCLEOTIDE SEQUENCE [LARGE SCALE GENOMIC DNA]</scope>
    <source>
        <strain evidence="1 2">AM-OR11-026</strain>
    </source>
</reference>
<dbReference type="EMBL" id="KV448196">
    <property type="protein sequence ID" value="OAX40933.1"/>
    <property type="molecule type" value="Genomic_DNA"/>
</dbReference>
<evidence type="ECO:0000313" key="2">
    <source>
        <dbReference type="Proteomes" id="UP000092154"/>
    </source>
</evidence>
<proteinExistence type="predicted"/>
<accession>A0A1B7N7X6</accession>
<protein>
    <submittedName>
        <fullName evidence="1">Uncharacterized protein</fullName>
    </submittedName>
</protein>
<sequence>MRWTIGDLMFNLFPLKDDTFSPSARHGKYVDKFLSGKCQHHPGMVLNAWARSPYGVIAKGSTEEKLMFSLDVDYQDITSIRPALPAFTAQTVKKRLVREVNCAAAPENGMHCTVTKSSQEQNKWEWSDANQPLTRAYVMAIATPRPRRRQRLVDIRKTRPVDNVGIE</sequence>
<gene>
    <name evidence="1" type="ORF">K503DRAFT_781073</name>
</gene>
<dbReference type="OrthoDB" id="2632261at2759"/>
<organism evidence="1 2">
    <name type="scientific">Rhizopogon vinicolor AM-OR11-026</name>
    <dbReference type="NCBI Taxonomy" id="1314800"/>
    <lineage>
        <taxon>Eukaryota</taxon>
        <taxon>Fungi</taxon>
        <taxon>Dikarya</taxon>
        <taxon>Basidiomycota</taxon>
        <taxon>Agaricomycotina</taxon>
        <taxon>Agaricomycetes</taxon>
        <taxon>Agaricomycetidae</taxon>
        <taxon>Boletales</taxon>
        <taxon>Suillineae</taxon>
        <taxon>Rhizopogonaceae</taxon>
        <taxon>Rhizopogon</taxon>
    </lineage>
</organism>